<dbReference type="AlphaFoldDB" id="A0A816J568"/>
<sequence length="57" mass="6559">MFSGKEDLKQSIKENYQMEAVQTLQIQRGNGEKFINKVASMSRTSHVNIVSLLGFYY</sequence>
<evidence type="ECO:0000313" key="1">
    <source>
        <dbReference type="EMBL" id="CAF1783299.1"/>
    </source>
</evidence>
<accession>A0A816J568</accession>
<reference evidence="1" key="1">
    <citation type="submission" date="2021-01" db="EMBL/GenBank/DDBJ databases">
        <authorList>
            <consortium name="Genoscope - CEA"/>
            <person name="William W."/>
        </authorList>
    </citation>
    <scope>NUCLEOTIDE SEQUENCE</scope>
</reference>
<dbReference type="Gene3D" id="3.30.200.20">
    <property type="entry name" value="Phosphorylase Kinase, domain 1"/>
    <property type="match status" value="1"/>
</dbReference>
<dbReference type="Proteomes" id="UP001295469">
    <property type="component" value="Chromosome C09"/>
</dbReference>
<protein>
    <submittedName>
        <fullName evidence="1">(rape) hypothetical protein</fullName>
    </submittedName>
</protein>
<dbReference type="EMBL" id="HG994373">
    <property type="protein sequence ID" value="CAF1783299.1"/>
    <property type="molecule type" value="Genomic_DNA"/>
</dbReference>
<organism evidence="1">
    <name type="scientific">Brassica napus</name>
    <name type="common">Rape</name>
    <dbReference type="NCBI Taxonomy" id="3708"/>
    <lineage>
        <taxon>Eukaryota</taxon>
        <taxon>Viridiplantae</taxon>
        <taxon>Streptophyta</taxon>
        <taxon>Embryophyta</taxon>
        <taxon>Tracheophyta</taxon>
        <taxon>Spermatophyta</taxon>
        <taxon>Magnoliopsida</taxon>
        <taxon>eudicotyledons</taxon>
        <taxon>Gunneridae</taxon>
        <taxon>Pentapetalae</taxon>
        <taxon>rosids</taxon>
        <taxon>malvids</taxon>
        <taxon>Brassicales</taxon>
        <taxon>Brassicaceae</taxon>
        <taxon>Brassiceae</taxon>
        <taxon>Brassica</taxon>
    </lineage>
</organism>
<proteinExistence type="predicted"/>
<name>A0A816J568_BRANA</name>
<gene>
    <name evidence="1" type="ORF">DARMORV10_C09P61510.1</name>
</gene>